<evidence type="ECO:0000256" key="8">
    <source>
        <dbReference type="ARBA" id="ARBA00023136"/>
    </source>
</evidence>
<evidence type="ECO:0000256" key="9">
    <source>
        <dbReference type="ARBA" id="ARBA00025157"/>
    </source>
</evidence>
<dbReference type="InterPro" id="IPR027417">
    <property type="entry name" value="P-loop_NTPase"/>
</dbReference>
<dbReference type="SUPFAM" id="SSF52540">
    <property type="entry name" value="P-loop containing nucleoside triphosphate hydrolases"/>
    <property type="match status" value="1"/>
</dbReference>
<feature type="region of interest" description="Disordered" evidence="11">
    <location>
        <begin position="276"/>
        <end position="310"/>
    </location>
</feature>
<dbReference type="RefSeq" id="WP_095641767.1">
    <property type="nucleotide sequence ID" value="NZ_LMVO01000002.1"/>
</dbReference>
<dbReference type="GO" id="GO:0043190">
    <property type="term" value="C:ATP-binding cassette (ABC) transporter complex"/>
    <property type="evidence" value="ECO:0007669"/>
    <property type="project" value="TreeGrafter"/>
</dbReference>
<dbReference type="GO" id="GO:0016887">
    <property type="term" value="F:ATP hydrolysis activity"/>
    <property type="evidence" value="ECO:0007669"/>
    <property type="project" value="InterPro"/>
</dbReference>
<dbReference type="InterPro" id="IPR050095">
    <property type="entry name" value="ECF_ABC_transporter_ATP-bd"/>
</dbReference>
<comment type="caution">
    <text evidence="13">The sequence shown here is derived from an EMBL/GenBank/DDBJ whole genome shotgun (WGS) entry which is preliminary data.</text>
</comment>
<evidence type="ECO:0000256" key="5">
    <source>
        <dbReference type="ARBA" id="ARBA00022741"/>
    </source>
</evidence>
<accession>A0AAX0Q9H4</accession>
<keyword evidence="7" id="KW-1278">Translocase</keyword>
<dbReference type="PROSITE" id="PS50893">
    <property type="entry name" value="ABC_TRANSPORTER_2"/>
    <property type="match status" value="1"/>
</dbReference>
<feature type="domain" description="ABC transporter" evidence="12">
    <location>
        <begin position="4"/>
        <end position="239"/>
    </location>
</feature>
<evidence type="ECO:0000256" key="7">
    <source>
        <dbReference type="ARBA" id="ARBA00022967"/>
    </source>
</evidence>
<dbReference type="InterPro" id="IPR015856">
    <property type="entry name" value="ABC_transpr_CbiO/EcfA_su"/>
</dbReference>
<dbReference type="SMART" id="SM00382">
    <property type="entry name" value="AAA"/>
    <property type="match status" value="1"/>
</dbReference>
<comment type="function">
    <text evidence="9">Probably part of an ABC transporter complex. Responsible for energy coupling to the transport system.</text>
</comment>
<dbReference type="AlphaFoldDB" id="A0AAX0Q9H4"/>
<comment type="subcellular location">
    <subcellularLocation>
        <location evidence="1 10">Cell membrane</location>
        <topology evidence="1 10">Peripheral membrane protein</topology>
    </subcellularLocation>
</comment>
<dbReference type="Proteomes" id="UP000243820">
    <property type="component" value="Unassembled WGS sequence"/>
</dbReference>
<keyword evidence="3 10" id="KW-0813">Transport</keyword>
<dbReference type="GO" id="GO:0006824">
    <property type="term" value="P:cobalt ion transport"/>
    <property type="evidence" value="ECO:0007669"/>
    <property type="project" value="InterPro"/>
</dbReference>
<organism evidence="13 14">
    <name type="scientific">Methanocorpusculum parvum</name>
    <dbReference type="NCBI Taxonomy" id="2193"/>
    <lineage>
        <taxon>Archaea</taxon>
        <taxon>Methanobacteriati</taxon>
        <taxon>Methanobacteriota</taxon>
        <taxon>Stenosarchaea group</taxon>
        <taxon>Methanomicrobia</taxon>
        <taxon>Methanomicrobiales</taxon>
        <taxon>Methanocorpusculaceae</taxon>
        <taxon>Methanocorpusculum</taxon>
    </lineage>
</organism>
<evidence type="ECO:0000256" key="3">
    <source>
        <dbReference type="ARBA" id="ARBA00022448"/>
    </source>
</evidence>
<evidence type="ECO:0000256" key="10">
    <source>
        <dbReference type="RuleBase" id="RU364103"/>
    </source>
</evidence>
<evidence type="ECO:0000313" key="14">
    <source>
        <dbReference type="Proteomes" id="UP000243820"/>
    </source>
</evidence>
<dbReference type="EMBL" id="LMVO01000002">
    <property type="protein sequence ID" value="PAV10062.1"/>
    <property type="molecule type" value="Genomic_DNA"/>
</dbReference>
<sequence length="310" mass="34321">MHLIETRDLCYSYSTSKDPVLSNINFIAGRKQRIAVLGPNGAGKSTLFRHFNGILKPKSGSVLIRGEPITKANIHEVRKFVGLVFQNPDDQVFSTTVEQDIAFGPCNLGLDEETVAHRVDSVVQMLGLEDLRNRAPHHLSGGEKKRVAIAGVLAMEPQILILDEPTAGLDPQGVKELFSFLNTLPEKYGFTVIYSTHQVELVPEMADCVYVMEKGAITGYGTPQEIFLQDALIERAHLDLPALPKLIRALQAQGVSIESAYTYQDAEDSFMKAFGKDPVQRPKKDPSPLSEFESVCGHQHVHPHPHPHQK</sequence>
<dbReference type="NCBIfam" id="NF010171">
    <property type="entry name" value="PRK13652.1"/>
    <property type="match status" value="1"/>
</dbReference>
<proteinExistence type="inferred from homology"/>
<dbReference type="PANTHER" id="PTHR43553:SF24">
    <property type="entry name" value="ENERGY-COUPLING FACTOR TRANSPORTER ATP-BINDING PROTEIN ECFA1"/>
    <property type="match status" value="1"/>
</dbReference>
<dbReference type="Pfam" id="PF00005">
    <property type="entry name" value="ABC_tran"/>
    <property type="match status" value="1"/>
</dbReference>
<evidence type="ECO:0000256" key="11">
    <source>
        <dbReference type="SAM" id="MobiDB-lite"/>
    </source>
</evidence>
<keyword evidence="5 10" id="KW-0547">Nucleotide-binding</keyword>
<dbReference type="GO" id="GO:0042626">
    <property type="term" value="F:ATPase-coupled transmembrane transporter activity"/>
    <property type="evidence" value="ECO:0007669"/>
    <property type="project" value="TreeGrafter"/>
</dbReference>
<gene>
    <name evidence="13" type="ORF">ASJ83_04270</name>
</gene>
<dbReference type="CDD" id="cd03225">
    <property type="entry name" value="ABC_cobalt_CbiO_domain1"/>
    <property type="match status" value="1"/>
</dbReference>
<dbReference type="FunFam" id="3.40.50.300:FF:000224">
    <property type="entry name" value="Energy-coupling factor transporter ATP-binding protein EcfA"/>
    <property type="match status" value="1"/>
</dbReference>
<dbReference type="InterPro" id="IPR005876">
    <property type="entry name" value="Co_trans_ATP-bd"/>
</dbReference>
<keyword evidence="8 10" id="KW-0472">Membrane</keyword>
<evidence type="ECO:0000256" key="4">
    <source>
        <dbReference type="ARBA" id="ARBA00022475"/>
    </source>
</evidence>
<evidence type="ECO:0000256" key="1">
    <source>
        <dbReference type="ARBA" id="ARBA00004202"/>
    </source>
</evidence>
<dbReference type="PANTHER" id="PTHR43553">
    <property type="entry name" value="HEAVY METAL TRANSPORTER"/>
    <property type="match status" value="1"/>
</dbReference>
<dbReference type="GO" id="GO:0005524">
    <property type="term" value="F:ATP binding"/>
    <property type="evidence" value="ECO:0007669"/>
    <property type="project" value="UniProtKB-UniRule"/>
</dbReference>
<dbReference type="InterPro" id="IPR017871">
    <property type="entry name" value="ABC_transporter-like_CS"/>
</dbReference>
<evidence type="ECO:0000256" key="6">
    <source>
        <dbReference type="ARBA" id="ARBA00022840"/>
    </source>
</evidence>
<keyword evidence="14" id="KW-1185">Reference proteome</keyword>
<protein>
    <recommendedName>
        <fullName evidence="10">ABC transporter ATP-binding protein</fullName>
    </recommendedName>
</protein>
<evidence type="ECO:0000259" key="12">
    <source>
        <dbReference type="PROSITE" id="PS50893"/>
    </source>
</evidence>
<name>A0AAX0Q9H4_9EURY</name>
<comment type="function">
    <text evidence="10">Part of an ABC transporter complex. Responsible for energy coupling to the transport system.</text>
</comment>
<dbReference type="Gene3D" id="3.40.50.300">
    <property type="entry name" value="P-loop containing nucleotide triphosphate hydrolases"/>
    <property type="match status" value="1"/>
</dbReference>
<keyword evidence="6 10" id="KW-0067">ATP-binding</keyword>
<comment type="similarity">
    <text evidence="2 10">Belongs to the ABC transporter superfamily.</text>
</comment>
<dbReference type="PROSITE" id="PS00211">
    <property type="entry name" value="ABC_TRANSPORTER_1"/>
    <property type="match status" value="1"/>
</dbReference>
<reference evidence="13 14" key="1">
    <citation type="journal article" date="2017" name="BMC Genomics">
        <title>Genomic analysis of methanogenic archaea reveals a shift towards energy conservation.</title>
        <authorList>
            <person name="Gilmore S.P."/>
            <person name="Henske J.K."/>
            <person name="Sexton J.A."/>
            <person name="Solomon K.V."/>
            <person name="Seppala S."/>
            <person name="Yoo J.I."/>
            <person name="Huyett L.M."/>
            <person name="Pressman A."/>
            <person name="Cogan J.Z."/>
            <person name="Kivenson V."/>
            <person name="Peng X."/>
            <person name="Tan Y."/>
            <person name="Valentine D.L."/>
            <person name="O'Malley M.A."/>
        </authorList>
    </citation>
    <scope>NUCLEOTIDE SEQUENCE [LARGE SCALE GENOMIC DNA]</scope>
    <source>
        <strain evidence="13 14">XII</strain>
    </source>
</reference>
<keyword evidence="4 10" id="KW-1003">Cell membrane</keyword>
<evidence type="ECO:0000256" key="2">
    <source>
        <dbReference type="ARBA" id="ARBA00005417"/>
    </source>
</evidence>
<dbReference type="InterPro" id="IPR003439">
    <property type="entry name" value="ABC_transporter-like_ATP-bd"/>
</dbReference>
<evidence type="ECO:0000313" key="13">
    <source>
        <dbReference type="EMBL" id="PAV10062.1"/>
    </source>
</evidence>
<feature type="compositionally biased region" description="Basic residues" evidence="11">
    <location>
        <begin position="299"/>
        <end position="310"/>
    </location>
</feature>
<dbReference type="NCBIfam" id="TIGR01166">
    <property type="entry name" value="cbiO"/>
    <property type="match status" value="1"/>
</dbReference>
<feature type="compositionally biased region" description="Basic and acidic residues" evidence="11">
    <location>
        <begin position="276"/>
        <end position="286"/>
    </location>
</feature>
<dbReference type="InterPro" id="IPR003593">
    <property type="entry name" value="AAA+_ATPase"/>
</dbReference>